<reference evidence="4" key="2">
    <citation type="submission" date="2021-04" db="EMBL/GenBank/DDBJ databases">
        <authorList>
            <person name="Gilroy R."/>
        </authorList>
    </citation>
    <scope>NUCLEOTIDE SEQUENCE</scope>
    <source>
        <strain evidence="4">CHK183-1962</strain>
    </source>
</reference>
<dbReference type="InterPro" id="IPR009057">
    <property type="entry name" value="Homeodomain-like_sf"/>
</dbReference>
<dbReference type="InterPro" id="IPR001647">
    <property type="entry name" value="HTH_TetR"/>
</dbReference>
<dbReference type="EMBL" id="DXEK01000163">
    <property type="protein sequence ID" value="HIX77877.1"/>
    <property type="molecule type" value="Genomic_DNA"/>
</dbReference>
<dbReference type="InterPro" id="IPR023772">
    <property type="entry name" value="DNA-bd_HTH_TetR-type_CS"/>
</dbReference>
<comment type="caution">
    <text evidence="4">The sequence shown here is derived from an EMBL/GenBank/DDBJ whole genome shotgun (WGS) entry which is preliminary data.</text>
</comment>
<organism evidence="4 5">
    <name type="scientific">Candidatus Fusicatenibacter merdavium</name>
    <dbReference type="NCBI Taxonomy" id="2838600"/>
    <lineage>
        <taxon>Bacteria</taxon>
        <taxon>Bacillati</taxon>
        <taxon>Bacillota</taxon>
        <taxon>Clostridia</taxon>
        <taxon>Lachnospirales</taxon>
        <taxon>Lachnospiraceae</taxon>
        <taxon>Fusicatenibacter</taxon>
    </lineage>
</organism>
<keyword evidence="1 2" id="KW-0238">DNA-binding</keyword>
<gene>
    <name evidence="4" type="ORF">H9734_09835</name>
</gene>
<dbReference type="PROSITE" id="PS01081">
    <property type="entry name" value="HTH_TETR_1"/>
    <property type="match status" value="1"/>
</dbReference>
<accession>A0A9D2BJN6</accession>
<evidence type="ECO:0000256" key="2">
    <source>
        <dbReference type="PROSITE-ProRule" id="PRU00335"/>
    </source>
</evidence>
<dbReference type="Pfam" id="PF00440">
    <property type="entry name" value="TetR_N"/>
    <property type="match status" value="1"/>
</dbReference>
<evidence type="ECO:0000259" key="3">
    <source>
        <dbReference type="PROSITE" id="PS50977"/>
    </source>
</evidence>
<evidence type="ECO:0000256" key="1">
    <source>
        <dbReference type="ARBA" id="ARBA00023125"/>
    </source>
</evidence>
<feature type="DNA-binding region" description="H-T-H motif" evidence="2">
    <location>
        <begin position="32"/>
        <end position="51"/>
    </location>
</feature>
<dbReference type="GO" id="GO:0003677">
    <property type="term" value="F:DNA binding"/>
    <property type="evidence" value="ECO:0007669"/>
    <property type="project" value="UniProtKB-UniRule"/>
</dbReference>
<name>A0A9D2BJN6_9FIRM</name>
<proteinExistence type="predicted"/>
<reference evidence="4" key="1">
    <citation type="journal article" date="2021" name="PeerJ">
        <title>Extensive microbial diversity within the chicken gut microbiome revealed by metagenomics and culture.</title>
        <authorList>
            <person name="Gilroy R."/>
            <person name="Ravi A."/>
            <person name="Getino M."/>
            <person name="Pursley I."/>
            <person name="Horton D.L."/>
            <person name="Alikhan N.F."/>
            <person name="Baker D."/>
            <person name="Gharbi K."/>
            <person name="Hall N."/>
            <person name="Watson M."/>
            <person name="Adriaenssens E.M."/>
            <person name="Foster-Nyarko E."/>
            <person name="Jarju S."/>
            <person name="Secka A."/>
            <person name="Antonio M."/>
            <person name="Oren A."/>
            <person name="Chaudhuri R.R."/>
            <person name="La Ragione R."/>
            <person name="Hildebrand F."/>
            <person name="Pallen M.J."/>
        </authorList>
    </citation>
    <scope>NUCLEOTIDE SEQUENCE</scope>
    <source>
        <strain evidence="4">CHK183-1962</strain>
    </source>
</reference>
<evidence type="ECO:0000313" key="4">
    <source>
        <dbReference type="EMBL" id="HIX77877.1"/>
    </source>
</evidence>
<dbReference type="PRINTS" id="PR00455">
    <property type="entry name" value="HTHTETR"/>
</dbReference>
<dbReference type="PANTHER" id="PTHR43479:SF11">
    <property type="entry name" value="ACREF_ENVCD OPERON REPRESSOR-RELATED"/>
    <property type="match status" value="1"/>
</dbReference>
<evidence type="ECO:0000313" key="5">
    <source>
        <dbReference type="Proteomes" id="UP000886890"/>
    </source>
</evidence>
<dbReference type="Proteomes" id="UP000886890">
    <property type="component" value="Unassembled WGS sequence"/>
</dbReference>
<protein>
    <submittedName>
        <fullName evidence="4">TetR/AcrR family transcriptional regulator</fullName>
    </submittedName>
</protein>
<dbReference type="PANTHER" id="PTHR43479">
    <property type="entry name" value="ACREF/ENVCD OPERON REPRESSOR-RELATED"/>
    <property type="match status" value="1"/>
</dbReference>
<dbReference type="Gene3D" id="1.10.357.10">
    <property type="entry name" value="Tetracycline Repressor, domain 2"/>
    <property type="match status" value="1"/>
</dbReference>
<dbReference type="InterPro" id="IPR050624">
    <property type="entry name" value="HTH-type_Tx_Regulator"/>
</dbReference>
<sequence>MGTWENNKKEKKNAFFQTAYRLFTEKGFAKTTISDIVTAAGLAKGTFYLYFKDKYELRDKLIAYKAAQLLSEAYNTLDTKKDFLPDTLMIQIADHIIGKFEEDHSLLEFIAKNLSWGIFKTAFQEKLPDETRRFYDFYLEILERNTVTCPEPELMLFTIIELVGSTCYSCILYQEPVSM</sequence>
<dbReference type="SUPFAM" id="SSF46689">
    <property type="entry name" value="Homeodomain-like"/>
    <property type="match status" value="1"/>
</dbReference>
<dbReference type="AlphaFoldDB" id="A0A9D2BJN6"/>
<dbReference type="PROSITE" id="PS50977">
    <property type="entry name" value="HTH_TETR_2"/>
    <property type="match status" value="1"/>
</dbReference>
<feature type="domain" description="HTH tetR-type" evidence="3">
    <location>
        <begin position="9"/>
        <end position="69"/>
    </location>
</feature>